<dbReference type="InterPro" id="IPR015813">
    <property type="entry name" value="Pyrv/PenolPyrv_kinase-like_dom"/>
</dbReference>
<keyword evidence="7 15" id="KW-0808">Transferase</keyword>
<evidence type="ECO:0000256" key="11">
    <source>
        <dbReference type="ARBA" id="ARBA00022840"/>
    </source>
</evidence>
<dbReference type="eggNOG" id="COG1080">
    <property type="taxonomic scope" value="Bacteria"/>
</dbReference>
<dbReference type="PROSITE" id="PS00742">
    <property type="entry name" value="PEP_ENZYMES_2"/>
    <property type="match status" value="1"/>
</dbReference>
<dbReference type="GO" id="GO:0006094">
    <property type="term" value="P:gluconeogenesis"/>
    <property type="evidence" value="ECO:0007669"/>
    <property type="project" value="UniProtKB-UniPathway"/>
</dbReference>
<dbReference type="PANTHER" id="PTHR43030">
    <property type="entry name" value="PHOSPHOENOLPYRUVATE SYNTHASE"/>
    <property type="match status" value="1"/>
</dbReference>
<keyword evidence="11 15" id="KW-0067">ATP-binding</keyword>
<keyword evidence="21" id="KW-1185">Reference proteome</keyword>
<dbReference type="FunFam" id="3.30.1490.20:FF:000010">
    <property type="entry name" value="Phosphoenolpyruvate synthase"/>
    <property type="match status" value="1"/>
</dbReference>
<protein>
    <recommendedName>
        <fullName evidence="6 15">Phosphoenolpyruvate synthase</fullName>
        <shortName evidence="15">PEP synthase</shortName>
        <ecNumber evidence="5 15">2.7.9.2</ecNumber>
    </recommendedName>
    <alternativeName>
        <fullName evidence="13 15">Pyruvate, water dikinase</fullName>
    </alternativeName>
</protein>
<keyword evidence="12 15" id="KW-0460">Magnesium</keyword>
<dbReference type="Gene3D" id="3.20.20.60">
    <property type="entry name" value="Phosphoenolpyruvate-binding domains"/>
    <property type="match status" value="1"/>
</dbReference>
<evidence type="ECO:0000256" key="14">
    <source>
        <dbReference type="ARBA" id="ARBA00047700"/>
    </source>
</evidence>
<dbReference type="EMBL" id="LLZU01000008">
    <property type="protein sequence ID" value="KRV49971.1"/>
    <property type="molecule type" value="Genomic_DNA"/>
</dbReference>
<feature type="compositionally biased region" description="Gly residues" evidence="16">
    <location>
        <begin position="803"/>
        <end position="816"/>
    </location>
</feature>
<feature type="domain" description="PEP-utilising enzyme C-terminal" evidence="19">
    <location>
        <begin position="482"/>
        <end position="794"/>
    </location>
</feature>
<dbReference type="Pfam" id="PF00391">
    <property type="entry name" value="PEP-utilizers"/>
    <property type="match status" value="1"/>
</dbReference>
<comment type="similarity">
    <text evidence="4 15">Belongs to the PEP-utilizing enzyme family.</text>
</comment>
<comment type="caution">
    <text evidence="20">The sequence shown here is derived from an EMBL/GenBank/DDBJ whole genome shotgun (WGS) entry which is preliminary data.</text>
</comment>
<dbReference type="InterPro" id="IPR013815">
    <property type="entry name" value="ATP_grasp_subdomain_1"/>
</dbReference>
<evidence type="ECO:0000256" key="1">
    <source>
        <dbReference type="ARBA" id="ARBA00001946"/>
    </source>
</evidence>
<dbReference type="PIRSF" id="PIRSF000854">
    <property type="entry name" value="PEP_synthase"/>
    <property type="match status" value="1"/>
</dbReference>
<evidence type="ECO:0000256" key="5">
    <source>
        <dbReference type="ARBA" id="ARBA00011996"/>
    </source>
</evidence>
<comment type="catalytic activity">
    <reaction evidence="14 15">
        <text>pyruvate + ATP + H2O = phosphoenolpyruvate + AMP + phosphate + 2 H(+)</text>
        <dbReference type="Rhea" id="RHEA:11364"/>
        <dbReference type="ChEBI" id="CHEBI:15361"/>
        <dbReference type="ChEBI" id="CHEBI:15377"/>
        <dbReference type="ChEBI" id="CHEBI:15378"/>
        <dbReference type="ChEBI" id="CHEBI:30616"/>
        <dbReference type="ChEBI" id="CHEBI:43474"/>
        <dbReference type="ChEBI" id="CHEBI:58702"/>
        <dbReference type="ChEBI" id="CHEBI:456215"/>
        <dbReference type="EC" id="2.7.9.2"/>
    </reaction>
</comment>
<dbReference type="STRING" id="76728.AQ490_18100"/>
<feature type="domain" description="Pyruvate phosphate dikinase AMP/ATP-binding" evidence="18">
    <location>
        <begin position="24"/>
        <end position="346"/>
    </location>
</feature>
<feature type="domain" description="PEP-utilising enzyme mobile" evidence="17">
    <location>
        <begin position="388"/>
        <end position="459"/>
    </location>
</feature>
<dbReference type="AlphaFoldDB" id="A0A0T6LUY7"/>
<dbReference type="eggNOG" id="COG0574">
    <property type="taxonomic scope" value="Bacteria"/>
</dbReference>
<keyword evidence="10 15" id="KW-0418">Kinase</keyword>
<dbReference type="GO" id="GO:0046872">
    <property type="term" value="F:metal ion binding"/>
    <property type="evidence" value="ECO:0007669"/>
    <property type="project" value="UniProtKB-KW"/>
</dbReference>
<dbReference type="InterPro" id="IPR036637">
    <property type="entry name" value="Phosphohistidine_dom_sf"/>
</dbReference>
<dbReference type="Gene3D" id="3.30.470.20">
    <property type="entry name" value="ATP-grasp fold, B domain"/>
    <property type="match status" value="1"/>
</dbReference>
<evidence type="ECO:0000259" key="19">
    <source>
        <dbReference type="Pfam" id="PF02896"/>
    </source>
</evidence>
<comment type="pathway">
    <text evidence="3 15">Carbohydrate biosynthesis; gluconeogenesis.</text>
</comment>
<dbReference type="InterPro" id="IPR002192">
    <property type="entry name" value="PPDK_AMP/ATP-bd"/>
</dbReference>
<dbReference type="InterPro" id="IPR018274">
    <property type="entry name" value="PEP_util_AS"/>
</dbReference>
<evidence type="ECO:0000256" key="9">
    <source>
        <dbReference type="ARBA" id="ARBA00022741"/>
    </source>
</evidence>
<dbReference type="PRINTS" id="PR01736">
    <property type="entry name" value="PHPHTRNFRASE"/>
</dbReference>
<dbReference type="InterPro" id="IPR000121">
    <property type="entry name" value="PEP_util_C"/>
</dbReference>
<evidence type="ECO:0000256" key="7">
    <source>
        <dbReference type="ARBA" id="ARBA00022679"/>
    </source>
</evidence>
<evidence type="ECO:0000313" key="20">
    <source>
        <dbReference type="EMBL" id="KRV49971.1"/>
    </source>
</evidence>
<keyword evidence="20" id="KW-0670">Pyruvate</keyword>
<evidence type="ECO:0000256" key="8">
    <source>
        <dbReference type="ARBA" id="ARBA00022723"/>
    </source>
</evidence>
<dbReference type="SUPFAM" id="SSF52009">
    <property type="entry name" value="Phosphohistidine domain"/>
    <property type="match status" value="1"/>
</dbReference>
<dbReference type="InterPro" id="IPR040442">
    <property type="entry name" value="Pyrv_kinase-like_dom_sf"/>
</dbReference>
<keyword evidence="8 15" id="KW-0479">Metal-binding</keyword>
<accession>A0A0T6LUY7</accession>
<dbReference type="SUPFAM" id="SSF56059">
    <property type="entry name" value="Glutathione synthetase ATP-binding domain-like"/>
    <property type="match status" value="1"/>
</dbReference>
<dbReference type="GO" id="GO:0008986">
    <property type="term" value="F:pyruvate, water dikinase activity"/>
    <property type="evidence" value="ECO:0007669"/>
    <property type="project" value="UniProtKB-EC"/>
</dbReference>
<dbReference type="RefSeq" id="WP_018385468.1">
    <property type="nucleotide sequence ID" value="NZ_LLZU01000008.1"/>
</dbReference>
<keyword evidence="9 15" id="KW-0547">Nucleotide-binding</keyword>
<evidence type="ECO:0000256" key="16">
    <source>
        <dbReference type="SAM" id="MobiDB-lite"/>
    </source>
</evidence>
<dbReference type="InterPro" id="IPR008279">
    <property type="entry name" value="PEP-util_enz_mobile_dom"/>
</dbReference>
<evidence type="ECO:0000259" key="17">
    <source>
        <dbReference type="Pfam" id="PF00391"/>
    </source>
</evidence>
<dbReference type="Pfam" id="PF02896">
    <property type="entry name" value="PEP-utilizers_C"/>
    <property type="match status" value="1"/>
</dbReference>
<proteinExistence type="inferred from homology"/>
<dbReference type="InterPro" id="IPR023151">
    <property type="entry name" value="PEP_util_CS"/>
</dbReference>
<evidence type="ECO:0000259" key="18">
    <source>
        <dbReference type="Pfam" id="PF01326"/>
    </source>
</evidence>
<comment type="function">
    <text evidence="2 15">Catalyzes the phosphorylation of pyruvate to phosphoenolpyruvate.</text>
</comment>
<evidence type="ECO:0000256" key="2">
    <source>
        <dbReference type="ARBA" id="ARBA00002988"/>
    </source>
</evidence>
<sequence length="816" mass="87843">MAEQHSGHDLVRAFEDVSARDTAVVGGKNASLGEMIRHLASQGVPVPGGFATTARAYREFLEESGLRDRVSEQIDALHRGAELAEVGAEIRRAFREAELPRRLADAIGDAYRELGATLRREDPDVAVRSSATAEDLPEASFAGQQETFLGISGEAALLDACKRCYASLFTDRAISYREHQGVDHLQVALSVGVQRMVRSDKAGAGVAFTLDTDSGFPRVVLVNASWGLGESVVSGTVDPDEYQVFKPLLDRTDLTPVISKTAGSKETKVVYSRSGDGPTATVGTTPHEQAAYVLDDQEILQLARWAVAIEEHYGRPMDIEWAKDGFTGDLHVVQARPETVQARKEAGTLRSYELKEHGTRLVGGLAVGDAIAAGKVCNLRSADEIGRFQDGAVLVTGATDPDWEPIMKRAAAIVTDHGGRTSHAAIVSRELGVAAVVGTGNATAALTDGQEVTVCCAEGEEGVVYGGVLDFDEREIDLSEVPSTATGVMLNIANPSAAFRWWRLPADGVGLARMEFIVNNHIKIHPMALVHFDDLRDAAARDLIAELTHGYDDKAEFFVERLAHGMARIAAAWWPKPVIVRMSDFKTNEYAKLIGGQEFEPPEENPMLGWRGASRYYSEGYRAGFGLECRAVHRVRNTMGLTNTVVMIPFCRTLGEADRVLATMAEHGLVRGRDGLETFVMAEIPSNIILADQFADRFDGFSIGSNDLTQLTIGVDRDSEQLSELFDERDPSVIRSIGTLIAEAHGKGRKVGLCGQRPSDDPDFARLLVGAGIDTVSVTPDSFLRVKENVAAAERGAGRSVSGPGGGPGRRPAAGG</sequence>
<dbReference type="InterPro" id="IPR006319">
    <property type="entry name" value="PEP_synth"/>
</dbReference>
<dbReference type="SUPFAM" id="SSF51621">
    <property type="entry name" value="Phosphoenolpyruvate/pyruvate domain"/>
    <property type="match status" value="1"/>
</dbReference>
<feature type="region of interest" description="Disordered" evidence="16">
    <location>
        <begin position="794"/>
        <end position="816"/>
    </location>
</feature>
<reference evidence="20 21" key="1">
    <citation type="submission" date="2015-10" db="EMBL/GenBank/DDBJ databases">
        <title>Draft genome sequence of pyrrolomycin-producing Streptomyces vitaminophilus.</title>
        <authorList>
            <person name="Graham D.E."/>
            <person name="Mahan K.M."/>
            <person name="Klingeman D.M."/>
            <person name="Hettich R.L."/>
            <person name="Parry R.J."/>
        </authorList>
    </citation>
    <scope>NUCLEOTIDE SEQUENCE [LARGE SCALE GENOMIC DNA]</scope>
    <source>
        <strain evidence="20 21">ATCC 31673</strain>
    </source>
</reference>
<evidence type="ECO:0000256" key="3">
    <source>
        <dbReference type="ARBA" id="ARBA00004742"/>
    </source>
</evidence>
<gene>
    <name evidence="20" type="ORF">AQ490_18100</name>
</gene>
<dbReference type="NCBIfam" id="TIGR01418">
    <property type="entry name" value="PEP_synth"/>
    <property type="match status" value="1"/>
</dbReference>
<dbReference type="EC" id="2.7.9.2" evidence="5 15"/>
<dbReference type="UniPathway" id="UPA00138"/>
<evidence type="ECO:0000256" key="13">
    <source>
        <dbReference type="ARBA" id="ARBA00033470"/>
    </source>
</evidence>
<dbReference type="Gene3D" id="3.50.30.10">
    <property type="entry name" value="Phosphohistidine domain"/>
    <property type="match status" value="1"/>
</dbReference>
<evidence type="ECO:0000256" key="10">
    <source>
        <dbReference type="ARBA" id="ARBA00022777"/>
    </source>
</evidence>
<dbReference type="Proteomes" id="UP000050867">
    <property type="component" value="Unassembled WGS sequence"/>
</dbReference>
<comment type="cofactor">
    <cofactor evidence="1 15">
        <name>Mg(2+)</name>
        <dbReference type="ChEBI" id="CHEBI:18420"/>
    </cofactor>
</comment>
<dbReference type="PANTHER" id="PTHR43030:SF1">
    <property type="entry name" value="PHOSPHOENOLPYRUVATE SYNTHASE"/>
    <property type="match status" value="1"/>
</dbReference>
<dbReference type="Gene3D" id="3.30.1490.20">
    <property type="entry name" value="ATP-grasp fold, A domain"/>
    <property type="match status" value="1"/>
</dbReference>
<dbReference type="NCBIfam" id="NF005057">
    <property type="entry name" value="PRK06464.1"/>
    <property type="match status" value="1"/>
</dbReference>
<name>A0A0T6LUY7_WENVI</name>
<evidence type="ECO:0000256" key="15">
    <source>
        <dbReference type="PIRNR" id="PIRNR000854"/>
    </source>
</evidence>
<dbReference type="PROSITE" id="PS00370">
    <property type="entry name" value="PEP_ENZYMES_PHOS_SITE"/>
    <property type="match status" value="1"/>
</dbReference>
<dbReference type="OrthoDB" id="9765468at2"/>
<dbReference type="Pfam" id="PF01326">
    <property type="entry name" value="PPDK_N"/>
    <property type="match status" value="1"/>
</dbReference>
<evidence type="ECO:0000256" key="6">
    <source>
        <dbReference type="ARBA" id="ARBA00021623"/>
    </source>
</evidence>
<dbReference type="GO" id="GO:0005524">
    <property type="term" value="F:ATP binding"/>
    <property type="evidence" value="ECO:0007669"/>
    <property type="project" value="UniProtKB-KW"/>
</dbReference>
<organism evidence="20 21">
    <name type="scientific">Wenjunlia vitaminophila</name>
    <name type="common">Streptomyces vitaminophilus</name>
    <dbReference type="NCBI Taxonomy" id="76728"/>
    <lineage>
        <taxon>Bacteria</taxon>
        <taxon>Bacillati</taxon>
        <taxon>Actinomycetota</taxon>
        <taxon>Actinomycetes</taxon>
        <taxon>Kitasatosporales</taxon>
        <taxon>Streptomycetaceae</taxon>
        <taxon>Wenjunlia</taxon>
    </lineage>
</organism>
<evidence type="ECO:0000313" key="21">
    <source>
        <dbReference type="Proteomes" id="UP000050867"/>
    </source>
</evidence>
<evidence type="ECO:0000256" key="12">
    <source>
        <dbReference type="ARBA" id="ARBA00022842"/>
    </source>
</evidence>
<evidence type="ECO:0000256" key="4">
    <source>
        <dbReference type="ARBA" id="ARBA00007837"/>
    </source>
</evidence>